<dbReference type="PANTHER" id="PTHR11933:SF5">
    <property type="entry name" value="MITOCHONDRIAL TRNA-SPECIFIC 2-THIOURIDYLASE 1"/>
    <property type="match status" value="1"/>
</dbReference>
<dbReference type="SUPFAM" id="SSF52402">
    <property type="entry name" value="Adenine nucleotide alpha hydrolases-like"/>
    <property type="match status" value="1"/>
</dbReference>
<dbReference type="GO" id="GO:0002143">
    <property type="term" value="P:tRNA wobble position uridine thiolation"/>
    <property type="evidence" value="ECO:0007669"/>
    <property type="project" value="TreeGrafter"/>
</dbReference>
<dbReference type="Pfam" id="PF03054">
    <property type="entry name" value="tRNA_Me_trans"/>
    <property type="match status" value="1"/>
</dbReference>
<organism evidence="1">
    <name type="scientific">mine drainage metagenome</name>
    <dbReference type="NCBI Taxonomy" id="410659"/>
    <lineage>
        <taxon>unclassified sequences</taxon>
        <taxon>metagenomes</taxon>
        <taxon>ecological metagenomes</taxon>
    </lineage>
</organism>
<name>T1B9A0_9ZZZZ</name>
<dbReference type="AlphaFoldDB" id="T1B9A0"/>
<accession>T1B9A0</accession>
<sequence>MRVAVGLSGGVDSSVAALLLQQDGHTVECMFMRNWRADADDPHCHAEQDRKDAVAVAGRLGLRFHLRDFSAEYLREVFRHFLDEYARGRTPNPDVLCNREIKFKVFLQAALALGAERIATGHYARVRETAQGFELLRGADRAKDQSYFLHQLGQYELSRTLFPLGAMYKP</sequence>
<reference evidence="1" key="2">
    <citation type="journal article" date="2014" name="ISME J.">
        <title>Microbial stratification in low pH oxic and suboxic macroscopic growths along an acid mine drainage.</title>
        <authorList>
            <person name="Mendez-Garcia C."/>
            <person name="Mesa V."/>
            <person name="Sprenger R.R."/>
            <person name="Richter M."/>
            <person name="Diez M.S."/>
            <person name="Solano J."/>
            <person name="Bargiela R."/>
            <person name="Golyshina O.V."/>
            <person name="Manteca A."/>
            <person name="Ramos J.L."/>
            <person name="Gallego J.R."/>
            <person name="Llorente I."/>
            <person name="Martins Dos Santos V.A."/>
            <person name="Jensen O.N."/>
            <person name="Pelaez A.I."/>
            <person name="Sanchez J."/>
            <person name="Ferrer M."/>
        </authorList>
    </citation>
    <scope>NUCLEOTIDE SEQUENCE</scope>
</reference>
<proteinExistence type="predicted"/>
<reference evidence="1" key="1">
    <citation type="submission" date="2013-08" db="EMBL/GenBank/DDBJ databases">
        <authorList>
            <person name="Mendez C."/>
            <person name="Richter M."/>
            <person name="Ferrer M."/>
            <person name="Sanchez J."/>
        </authorList>
    </citation>
    <scope>NUCLEOTIDE SEQUENCE</scope>
</reference>
<dbReference type="PANTHER" id="PTHR11933">
    <property type="entry name" value="TRNA 5-METHYLAMINOMETHYL-2-THIOURIDYLATE -METHYLTRANSFERASE"/>
    <property type="match status" value="1"/>
</dbReference>
<gene>
    <name evidence="1" type="ORF">B1B_06124</name>
</gene>
<dbReference type="InterPro" id="IPR014729">
    <property type="entry name" value="Rossmann-like_a/b/a_fold"/>
</dbReference>
<comment type="caution">
    <text evidence="1">The sequence shown here is derived from an EMBL/GenBank/DDBJ whole genome shotgun (WGS) entry which is preliminary data.</text>
</comment>
<protein>
    <submittedName>
        <fullName evidence="1">tRNA-specific 2-thiouridylase MnmA</fullName>
    </submittedName>
</protein>
<evidence type="ECO:0000313" key="1">
    <source>
        <dbReference type="EMBL" id="EQD66477.1"/>
    </source>
</evidence>
<dbReference type="EMBL" id="AUZY01003900">
    <property type="protein sequence ID" value="EQD66477.1"/>
    <property type="molecule type" value="Genomic_DNA"/>
</dbReference>
<dbReference type="Gene3D" id="3.40.50.620">
    <property type="entry name" value="HUPs"/>
    <property type="match status" value="1"/>
</dbReference>
<feature type="non-terminal residue" evidence="1">
    <location>
        <position position="170"/>
    </location>
</feature>